<evidence type="ECO:0008006" key="4">
    <source>
        <dbReference type="Google" id="ProtNLM"/>
    </source>
</evidence>
<proteinExistence type="predicted"/>
<protein>
    <recommendedName>
        <fullName evidence="4">CDP-diacylglycerol--glycerol-3-phosphate 3-phosphatidyltransferase</fullName>
    </recommendedName>
</protein>
<name>A0A5E6PH67_PSEFL</name>
<gene>
    <name evidence="2" type="ORF">PS662_00384</name>
</gene>
<evidence type="ECO:0000256" key="1">
    <source>
        <dbReference type="SAM" id="Phobius"/>
    </source>
</evidence>
<reference evidence="2 3" key="1">
    <citation type="submission" date="2019-09" db="EMBL/GenBank/DDBJ databases">
        <authorList>
            <person name="Chandra G."/>
            <person name="Truman W A."/>
        </authorList>
    </citation>
    <scope>NUCLEOTIDE SEQUENCE [LARGE SCALE GENOMIC DNA]</scope>
    <source>
        <strain evidence="2">PS662</strain>
    </source>
</reference>
<dbReference type="InterPro" id="IPR043130">
    <property type="entry name" value="CDP-OH_PTrfase_TM_dom"/>
</dbReference>
<dbReference type="Gene3D" id="1.20.120.1760">
    <property type="match status" value="1"/>
</dbReference>
<dbReference type="Proteomes" id="UP000326953">
    <property type="component" value="Unassembled WGS sequence"/>
</dbReference>
<dbReference type="RefSeq" id="WP_150709371.1">
    <property type="nucleotide sequence ID" value="NZ_CABVHK010000001.1"/>
</dbReference>
<accession>A0A5E6PH67</accession>
<keyword evidence="1" id="KW-0472">Membrane</keyword>
<evidence type="ECO:0000313" key="2">
    <source>
        <dbReference type="EMBL" id="VVM42834.1"/>
    </source>
</evidence>
<dbReference type="EMBL" id="CABVHK010000001">
    <property type="protein sequence ID" value="VVM42834.1"/>
    <property type="molecule type" value="Genomic_DNA"/>
</dbReference>
<organism evidence="2 3">
    <name type="scientific">Pseudomonas fluorescens</name>
    <dbReference type="NCBI Taxonomy" id="294"/>
    <lineage>
        <taxon>Bacteria</taxon>
        <taxon>Pseudomonadati</taxon>
        <taxon>Pseudomonadota</taxon>
        <taxon>Gammaproteobacteria</taxon>
        <taxon>Pseudomonadales</taxon>
        <taxon>Pseudomonadaceae</taxon>
        <taxon>Pseudomonas</taxon>
    </lineage>
</organism>
<dbReference type="OrthoDB" id="1034332at2"/>
<feature type="transmembrane region" description="Helical" evidence="1">
    <location>
        <begin position="175"/>
        <end position="193"/>
    </location>
</feature>
<keyword evidence="1" id="KW-0812">Transmembrane</keyword>
<keyword evidence="1" id="KW-1133">Transmembrane helix</keyword>
<sequence length="210" mass="22253">MDENRRPIKSRSAGWARHVTDRLVKRDISPNQISVASIAFALAGIVALNIDNGVIGSILCAIGIQLRLLCNLFDGMVAIEGGKKSAIGSLYNEFPDRIADSLLLVGLGYAIGYSDLGWLAALAAALTAYVRVFGGSIGLQQSFIGPMAKQHRMALMTAGLLLNAVEAGFYGSHYVLLTVLIIIAVGSVATCVTRTLNISKQLKGAVHVDQ</sequence>
<dbReference type="AlphaFoldDB" id="A0A5E6PH67"/>
<evidence type="ECO:0000313" key="3">
    <source>
        <dbReference type="Proteomes" id="UP000326953"/>
    </source>
</evidence>